<name>A0A6G2CGE2_9FIRM</name>
<dbReference type="AlphaFoldDB" id="A0A6G2CGE2"/>
<dbReference type="CDD" id="cd01941">
    <property type="entry name" value="YeiC_kinase_like"/>
    <property type="match status" value="1"/>
</dbReference>
<comment type="caution">
    <text evidence="3">The sequence shown here is derived from an EMBL/GenBank/DDBJ whole genome shotgun (WGS) entry which is preliminary data.</text>
</comment>
<sequence>MKHNHEAYNLVFGISIYDIFGFTSSTYRSHDSNPGRVKVSFGGVCRNIAENMARVGGNTKFISILGNDEKGKSILEHAKSMNFDMSDSLVVEGASTPTYVAILDENGEMVSAIVDINIDHHMDAAFIDSKASVIEGAEYMFFGADNPECIEYIVKKYAGKTKFVLDPVSAAKAKNIKHLLPYFHTVKPNRHEAEVLCDCEIKTIEDVRRAGAYFMEVGVENVFISLDADGVYYCNQSEEGIIKPMDVKVVNVTGAGDAFIAGIGYAYLNHMPIAEAVQFAQTMSIVTISHEETIHPHLYHNYVKQQMNELTWDMIKF</sequence>
<accession>A0A6G2CGE2</accession>
<evidence type="ECO:0000256" key="2">
    <source>
        <dbReference type="ARBA" id="ARBA00022777"/>
    </source>
</evidence>
<dbReference type="Pfam" id="PF00294">
    <property type="entry name" value="PfkB"/>
    <property type="match status" value="1"/>
</dbReference>
<keyword evidence="1" id="KW-0808">Transferase</keyword>
<reference evidence="3" key="1">
    <citation type="journal article" date="2019" name="Nat. Med.">
        <title>A library of human gut bacterial isolates paired with longitudinal multiomics data enables mechanistic microbiome research.</title>
        <authorList>
            <person name="Poyet M."/>
            <person name="Groussin M."/>
            <person name="Gibbons S.M."/>
            <person name="Avila-Pacheco J."/>
            <person name="Jiang X."/>
            <person name="Kearney S.M."/>
            <person name="Perrotta A.R."/>
            <person name="Berdy B."/>
            <person name="Zhao S."/>
            <person name="Lieberman T.D."/>
            <person name="Swanson P.K."/>
            <person name="Smith M."/>
            <person name="Roesemann S."/>
            <person name="Alexander J.E."/>
            <person name="Rich S.A."/>
            <person name="Livny J."/>
            <person name="Vlamakis H."/>
            <person name="Clish C."/>
            <person name="Bullock K."/>
            <person name="Deik A."/>
            <person name="Scott J."/>
            <person name="Pierce K.A."/>
            <person name="Xavier R.J."/>
            <person name="Alm E.J."/>
        </authorList>
    </citation>
    <scope>NUCLEOTIDE SEQUENCE</scope>
    <source>
        <strain evidence="3">BIOML-A179</strain>
    </source>
</reference>
<proteinExistence type="predicted"/>
<dbReference type="SUPFAM" id="SSF53613">
    <property type="entry name" value="Ribokinase-like"/>
    <property type="match status" value="1"/>
</dbReference>
<protein>
    <submittedName>
        <fullName evidence="3">Kinase</fullName>
    </submittedName>
</protein>
<evidence type="ECO:0000256" key="1">
    <source>
        <dbReference type="ARBA" id="ARBA00022679"/>
    </source>
</evidence>
<keyword evidence="2 3" id="KW-0418">Kinase</keyword>
<dbReference type="PANTHER" id="PTHR10584">
    <property type="entry name" value="SUGAR KINASE"/>
    <property type="match status" value="1"/>
</dbReference>
<dbReference type="InterPro" id="IPR029056">
    <property type="entry name" value="Ribokinase-like"/>
</dbReference>
<dbReference type="GO" id="GO:0016301">
    <property type="term" value="F:kinase activity"/>
    <property type="evidence" value="ECO:0007669"/>
    <property type="project" value="UniProtKB-KW"/>
</dbReference>
<evidence type="ECO:0000313" key="3">
    <source>
        <dbReference type="EMBL" id="MTL94346.1"/>
    </source>
</evidence>
<organism evidence="3">
    <name type="scientific">Turicibacter sanguinis</name>
    <dbReference type="NCBI Taxonomy" id="154288"/>
    <lineage>
        <taxon>Bacteria</taxon>
        <taxon>Bacillati</taxon>
        <taxon>Bacillota</taxon>
        <taxon>Erysipelotrichia</taxon>
        <taxon>Erysipelotrichales</taxon>
        <taxon>Turicibacteraceae</taxon>
        <taxon>Turicibacter</taxon>
    </lineage>
</organism>
<dbReference type="PANTHER" id="PTHR10584:SF166">
    <property type="entry name" value="RIBOKINASE"/>
    <property type="match status" value="1"/>
</dbReference>
<dbReference type="RefSeq" id="WP_129821366.1">
    <property type="nucleotide sequence ID" value="NZ_RCYV01000005.1"/>
</dbReference>
<dbReference type="Gene3D" id="3.40.1190.20">
    <property type="match status" value="1"/>
</dbReference>
<gene>
    <name evidence="3" type="ORF">GMA64_07385</name>
</gene>
<dbReference type="InterPro" id="IPR011611">
    <property type="entry name" value="PfkB_dom"/>
</dbReference>
<dbReference type="EMBL" id="WMQV01000013">
    <property type="protein sequence ID" value="MTL94346.1"/>
    <property type="molecule type" value="Genomic_DNA"/>
</dbReference>